<organism evidence="7">
    <name type="scientific">Bacillus phage Adastra</name>
    <dbReference type="NCBI Taxonomy" id="3143958"/>
    <lineage>
        <taxon>Viruses</taxon>
        <taxon>Duplodnaviria</taxon>
        <taxon>Heunggongvirae</taxon>
        <taxon>Uroviricota</taxon>
        <taxon>Caudoviricetes</taxon>
        <taxon>Herelleviridae</taxon>
        <taxon>Spounavirinae</taxon>
        <taxon>Okubovirus</taxon>
    </lineage>
</organism>
<comment type="similarity">
    <text evidence="1">Belongs to the dUTPase family.</text>
</comment>
<keyword evidence="4" id="KW-0546">Nucleotide metabolism</keyword>
<dbReference type="InterPro" id="IPR036157">
    <property type="entry name" value="dUTPase-like_sf"/>
</dbReference>
<accession>A0AAU8BC51</accession>
<dbReference type="Pfam" id="PF00692">
    <property type="entry name" value="dUTPase"/>
    <property type="match status" value="1"/>
</dbReference>
<sequence length="171" mass="19885">MEGNNVMRYYSNDPKHDLSYGSEGAAGIDLPYYDEKKHSNLDNLKGIKKWFAERKFIFPFKRYKLPTGIHVEMEKGEYGEIDTRSSTSKKLWLPLCRTIDEDFRGNIHVVFMSFYPFPRVIKARECRFQMVVKPYNKKSFSKVGSKEQLSNTSRGENGFGSTDNKEDKQIG</sequence>
<proteinExistence type="inferred from homology"/>
<dbReference type="EMBL" id="PP819608">
    <property type="protein sequence ID" value="XCD09662.1"/>
    <property type="molecule type" value="Genomic_DNA"/>
</dbReference>
<dbReference type="CDD" id="cd07557">
    <property type="entry name" value="trimeric_dUTPase"/>
    <property type="match status" value="1"/>
</dbReference>
<gene>
    <name evidence="7" type="ORF">Adastra117</name>
</gene>
<evidence type="ECO:0000256" key="2">
    <source>
        <dbReference type="ARBA" id="ARBA00012379"/>
    </source>
</evidence>
<evidence type="ECO:0000313" key="7">
    <source>
        <dbReference type="EMBL" id="XCD09662.1"/>
    </source>
</evidence>
<feature type="domain" description="dUTPase-like" evidence="6">
    <location>
        <begin position="57"/>
        <end position="162"/>
    </location>
</feature>
<evidence type="ECO:0000256" key="4">
    <source>
        <dbReference type="ARBA" id="ARBA00023080"/>
    </source>
</evidence>
<dbReference type="EC" id="3.6.1.23" evidence="2"/>
<dbReference type="PANTHER" id="PTHR11241">
    <property type="entry name" value="DEOXYURIDINE 5'-TRIPHOSPHATE NUCLEOTIDOHYDROLASE"/>
    <property type="match status" value="1"/>
</dbReference>
<feature type="region of interest" description="Disordered" evidence="5">
    <location>
        <begin position="139"/>
        <end position="171"/>
    </location>
</feature>
<evidence type="ECO:0000256" key="3">
    <source>
        <dbReference type="ARBA" id="ARBA00022801"/>
    </source>
</evidence>
<dbReference type="GO" id="GO:0006226">
    <property type="term" value="P:dUMP biosynthetic process"/>
    <property type="evidence" value="ECO:0007669"/>
    <property type="project" value="InterPro"/>
</dbReference>
<evidence type="ECO:0000256" key="1">
    <source>
        <dbReference type="ARBA" id="ARBA00006581"/>
    </source>
</evidence>
<dbReference type="GO" id="GO:0046081">
    <property type="term" value="P:dUTP catabolic process"/>
    <property type="evidence" value="ECO:0007669"/>
    <property type="project" value="InterPro"/>
</dbReference>
<protein>
    <recommendedName>
        <fullName evidence="2">dUTP diphosphatase</fullName>
        <ecNumber evidence="2">3.6.1.23</ecNumber>
    </recommendedName>
</protein>
<dbReference type="InterPro" id="IPR029054">
    <property type="entry name" value="dUTPase-like"/>
</dbReference>
<feature type="compositionally biased region" description="Polar residues" evidence="5">
    <location>
        <begin position="147"/>
        <end position="162"/>
    </location>
</feature>
<evidence type="ECO:0000256" key="5">
    <source>
        <dbReference type="SAM" id="MobiDB-lite"/>
    </source>
</evidence>
<keyword evidence="3" id="KW-0378">Hydrolase</keyword>
<dbReference type="SUPFAM" id="SSF51283">
    <property type="entry name" value="dUTPase-like"/>
    <property type="match status" value="1"/>
</dbReference>
<dbReference type="PANTHER" id="PTHR11241:SF0">
    <property type="entry name" value="DEOXYURIDINE 5'-TRIPHOSPHATE NUCLEOTIDOHYDROLASE"/>
    <property type="match status" value="1"/>
</dbReference>
<evidence type="ECO:0000259" key="6">
    <source>
        <dbReference type="Pfam" id="PF00692"/>
    </source>
</evidence>
<dbReference type="Gene3D" id="2.70.40.10">
    <property type="match status" value="1"/>
</dbReference>
<name>A0AAU8BC51_9CAUD</name>
<dbReference type="InterPro" id="IPR033704">
    <property type="entry name" value="dUTPase_trimeric"/>
</dbReference>
<dbReference type="GO" id="GO:0000287">
    <property type="term" value="F:magnesium ion binding"/>
    <property type="evidence" value="ECO:0007669"/>
    <property type="project" value="InterPro"/>
</dbReference>
<dbReference type="InterPro" id="IPR008181">
    <property type="entry name" value="dUTPase"/>
</dbReference>
<dbReference type="GO" id="GO:0004170">
    <property type="term" value="F:dUTP diphosphatase activity"/>
    <property type="evidence" value="ECO:0007669"/>
    <property type="project" value="UniProtKB-EC"/>
</dbReference>
<reference evidence="7" key="1">
    <citation type="submission" date="2024-05" db="EMBL/GenBank/DDBJ databases">
        <authorList>
            <person name="Herbig A.F."/>
            <person name="Pendergrass E.L."/>
        </authorList>
    </citation>
    <scope>NUCLEOTIDE SEQUENCE</scope>
</reference>